<evidence type="ECO:0000259" key="11">
    <source>
        <dbReference type="SMART" id="SM01016"/>
    </source>
</evidence>
<name>A0ABT0XGL0_9BACI</name>
<dbReference type="SMART" id="SM00836">
    <property type="entry name" value="DALR_1"/>
    <property type="match status" value="1"/>
</dbReference>
<dbReference type="InterPro" id="IPR014729">
    <property type="entry name" value="Rossmann-like_a/b/a_fold"/>
</dbReference>
<evidence type="ECO:0000313" key="13">
    <source>
        <dbReference type="Proteomes" id="UP001203665"/>
    </source>
</evidence>
<keyword evidence="6 8" id="KW-0030">Aminoacyl-tRNA synthetase</keyword>
<dbReference type="InterPro" id="IPR009080">
    <property type="entry name" value="tRNAsynth_Ia_anticodon-bd"/>
</dbReference>
<evidence type="ECO:0000256" key="7">
    <source>
        <dbReference type="ARBA" id="ARBA00049339"/>
    </source>
</evidence>
<dbReference type="InterPro" id="IPR036695">
    <property type="entry name" value="Arg-tRNA-synth_N_sf"/>
</dbReference>
<keyword evidence="8" id="KW-0963">Cytoplasm</keyword>
<comment type="caution">
    <text evidence="12">The sequence shown here is derived from an EMBL/GenBank/DDBJ whole genome shotgun (WGS) entry which is preliminary data.</text>
</comment>
<dbReference type="NCBIfam" id="TIGR00456">
    <property type="entry name" value="argS"/>
    <property type="match status" value="1"/>
</dbReference>
<protein>
    <recommendedName>
        <fullName evidence="8">Arginine--tRNA ligase</fullName>
        <ecNumber evidence="8">6.1.1.19</ecNumber>
    </recommendedName>
    <alternativeName>
        <fullName evidence="8">Arginyl-tRNA synthetase</fullName>
        <shortName evidence="8">ArgRS</shortName>
    </alternativeName>
</protein>
<dbReference type="Proteomes" id="UP001203665">
    <property type="component" value="Unassembled WGS sequence"/>
</dbReference>
<comment type="catalytic activity">
    <reaction evidence="7 8">
        <text>tRNA(Arg) + L-arginine + ATP = L-arginyl-tRNA(Arg) + AMP + diphosphate</text>
        <dbReference type="Rhea" id="RHEA:20301"/>
        <dbReference type="Rhea" id="RHEA-COMP:9658"/>
        <dbReference type="Rhea" id="RHEA-COMP:9673"/>
        <dbReference type="ChEBI" id="CHEBI:30616"/>
        <dbReference type="ChEBI" id="CHEBI:32682"/>
        <dbReference type="ChEBI" id="CHEBI:33019"/>
        <dbReference type="ChEBI" id="CHEBI:78442"/>
        <dbReference type="ChEBI" id="CHEBI:78513"/>
        <dbReference type="ChEBI" id="CHEBI:456215"/>
        <dbReference type="EC" id="6.1.1.19"/>
    </reaction>
</comment>
<evidence type="ECO:0000256" key="5">
    <source>
        <dbReference type="ARBA" id="ARBA00022917"/>
    </source>
</evidence>
<evidence type="ECO:0000256" key="1">
    <source>
        <dbReference type="ARBA" id="ARBA00005594"/>
    </source>
</evidence>
<accession>A0ABT0XGL0</accession>
<dbReference type="Gene3D" id="1.10.730.10">
    <property type="entry name" value="Isoleucyl-tRNA Synthetase, Domain 1"/>
    <property type="match status" value="1"/>
</dbReference>
<evidence type="ECO:0000256" key="8">
    <source>
        <dbReference type="HAMAP-Rule" id="MF_00123"/>
    </source>
</evidence>
<dbReference type="Pfam" id="PF00750">
    <property type="entry name" value="tRNA-synt_1d"/>
    <property type="match status" value="1"/>
</dbReference>
<keyword evidence="4 8" id="KW-0067">ATP-binding</keyword>
<evidence type="ECO:0000313" key="12">
    <source>
        <dbReference type="EMBL" id="MCM2674910.1"/>
    </source>
</evidence>
<dbReference type="EC" id="6.1.1.19" evidence="8"/>
<comment type="subcellular location">
    <subcellularLocation>
        <location evidence="8">Cytoplasm</location>
    </subcellularLocation>
</comment>
<dbReference type="Gene3D" id="3.40.50.620">
    <property type="entry name" value="HUPs"/>
    <property type="match status" value="1"/>
</dbReference>
<dbReference type="PANTHER" id="PTHR11956">
    <property type="entry name" value="ARGINYL-TRNA SYNTHETASE"/>
    <property type="match status" value="1"/>
</dbReference>
<reference evidence="12" key="1">
    <citation type="submission" date="2022-06" db="EMBL/GenBank/DDBJ databases">
        <title>Alkalicoccobacillus porphyridii sp. nov., isolated from a marine red alga, Porphyridium purpureum and reclassification of Shouchella plakortidis and Shouchella gibsonii as Alkalicoccobacillus plakortidis comb. nov. and Alkalicoccobacillus gibsonii comb. nov.</title>
        <authorList>
            <person name="Kim K.H."/>
            <person name="Lee J.K."/>
            <person name="Han D.M."/>
            <person name="Baek J.H."/>
            <person name="Jeon C.O."/>
        </authorList>
    </citation>
    <scope>NUCLEOTIDE SEQUENCE</scope>
    <source>
        <strain evidence="12">DSM 19153</strain>
    </source>
</reference>
<comment type="subunit">
    <text evidence="8">Monomer.</text>
</comment>
<keyword evidence="13" id="KW-1185">Reference proteome</keyword>
<dbReference type="PRINTS" id="PR01038">
    <property type="entry name" value="TRNASYNTHARG"/>
</dbReference>
<feature type="domain" description="DALR anticodon binding" evidence="10">
    <location>
        <begin position="447"/>
        <end position="559"/>
    </location>
</feature>
<dbReference type="GO" id="GO:0004814">
    <property type="term" value="F:arginine-tRNA ligase activity"/>
    <property type="evidence" value="ECO:0007669"/>
    <property type="project" value="UniProtKB-EC"/>
</dbReference>
<keyword evidence="3 8" id="KW-0547">Nucleotide-binding</keyword>
<dbReference type="RefSeq" id="WP_251605042.1">
    <property type="nucleotide sequence ID" value="NZ_JAMQJY010000001.1"/>
</dbReference>
<keyword evidence="5 8" id="KW-0648">Protein biosynthesis</keyword>
<dbReference type="Pfam" id="PF03485">
    <property type="entry name" value="Arg_tRNA_synt_N"/>
    <property type="match status" value="1"/>
</dbReference>
<evidence type="ECO:0000256" key="4">
    <source>
        <dbReference type="ARBA" id="ARBA00022840"/>
    </source>
</evidence>
<dbReference type="Gene3D" id="3.30.1360.70">
    <property type="entry name" value="Arginyl tRNA synthetase N-terminal domain"/>
    <property type="match status" value="1"/>
</dbReference>
<evidence type="ECO:0000256" key="3">
    <source>
        <dbReference type="ARBA" id="ARBA00022741"/>
    </source>
</evidence>
<dbReference type="SUPFAM" id="SSF55190">
    <property type="entry name" value="Arginyl-tRNA synthetase (ArgRS), N-terminal 'additional' domain"/>
    <property type="match status" value="1"/>
</dbReference>
<dbReference type="InterPro" id="IPR035684">
    <property type="entry name" value="ArgRS_core"/>
</dbReference>
<dbReference type="SMART" id="SM01016">
    <property type="entry name" value="Arg_tRNA_synt_N"/>
    <property type="match status" value="1"/>
</dbReference>
<proteinExistence type="inferred from homology"/>
<evidence type="ECO:0000256" key="2">
    <source>
        <dbReference type="ARBA" id="ARBA00022598"/>
    </source>
</evidence>
<feature type="domain" description="Arginyl tRNA synthetase N-terminal" evidence="11">
    <location>
        <begin position="5"/>
        <end position="84"/>
    </location>
</feature>
<dbReference type="InterPro" id="IPR001278">
    <property type="entry name" value="Arg-tRNA-ligase"/>
</dbReference>
<evidence type="ECO:0000256" key="6">
    <source>
        <dbReference type="ARBA" id="ARBA00023146"/>
    </source>
</evidence>
<gene>
    <name evidence="8 12" type="primary">argS</name>
    <name evidence="12" type="ORF">NDM98_04950</name>
</gene>
<dbReference type="HAMAP" id="MF_00123">
    <property type="entry name" value="Arg_tRNA_synth"/>
    <property type="match status" value="1"/>
</dbReference>
<dbReference type="SUPFAM" id="SSF52374">
    <property type="entry name" value="Nucleotidylyl transferase"/>
    <property type="match status" value="1"/>
</dbReference>
<evidence type="ECO:0000259" key="10">
    <source>
        <dbReference type="SMART" id="SM00836"/>
    </source>
</evidence>
<organism evidence="12 13">
    <name type="scientific">Alkalicoccobacillus plakortidis</name>
    <dbReference type="NCBI Taxonomy" id="444060"/>
    <lineage>
        <taxon>Bacteria</taxon>
        <taxon>Bacillati</taxon>
        <taxon>Bacillota</taxon>
        <taxon>Bacilli</taxon>
        <taxon>Bacillales</taxon>
        <taxon>Bacillaceae</taxon>
        <taxon>Alkalicoccobacillus</taxon>
    </lineage>
</organism>
<sequence length="565" mass="63953">MMIHTQIAKAIAKTLDYILSEEEVYNLLETPKQSHLGDVAFPCFTLAKIGKKSPAIIANEIKENLKSEWIHSIEVAGAYVNIFVSQDLSGNHILNQVLTEKSQFGSKPSTGEKVLIDYSSPNIAKPFSMGHLRSTVIGHSLSHLSEKNGYDVVRINHIGDWGTQFGKLIVAYQLWGEKSLIEKEPIKELLKLYVHFHEEAKKDDALNNQARAAFKALENGDEECLTLWKWFREESLKEFETIYQLLGITFDAYTGEAFYNDKMAQVVSELQDKHLLTLSQGAYVVELEDMPPCLITKKDGATLYATRDVTAALYRHQTYQPKKTFYVVGHEQSLHFQQVFQVLKKMGYEWATSLEHVAFGMMLKDGSKMSTRKGKIVLLADVLAEAIETAKRNMNDKNASLLDKELVAKQVGVGAIIFNDLKNLRTHDLEFSLEQMMSFEGDTGPYVQYTFARISTILEKGQYQPKEDTFCSLGEQAWPIIMLLDQFPSLVEKSFDQADPSQVARYSLLLARSFNKYYAHTKILVEDNHKQTKLAFSYAVSLVLKECLRLLGIAAPSQNVINEMS</sequence>
<feature type="short sequence motif" description="'HIGH' region" evidence="8">
    <location>
        <begin position="121"/>
        <end position="131"/>
    </location>
</feature>
<dbReference type="InterPro" id="IPR005148">
    <property type="entry name" value="Arg-tRNA-synth_N"/>
</dbReference>
<dbReference type="SUPFAM" id="SSF47323">
    <property type="entry name" value="Anticodon-binding domain of a subclass of class I aminoacyl-tRNA synthetases"/>
    <property type="match status" value="1"/>
</dbReference>
<dbReference type="EMBL" id="JAMQJY010000001">
    <property type="protein sequence ID" value="MCM2674910.1"/>
    <property type="molecule type" value="Genomic_DNA"/>
</dbReference>
<dbReference type="CDD" id="cd00671">
    <property type="entry name" value="ArgRS_core"/>
    <property type="match status" value="1"/>
</dbReference>
<evidence type="ECO:0000256" key="9">
    <source>
        <dbReference type="RuleBase" id="RU363038"/>
    </source>
</evidence>
<dbReference type="Pfam" id="PF05746">
    <property type="entry name" value="DALR_1"/>
    <property type="match status" value="1"/>
</dbReference>
<dbReference type="InterPro" id="IPR008909">
    <property type="entry name" value="DALR_anticod-bd"/>
</dbReference>
<keyword evidence="2 8" id="KW-0436">Ligase</keyword>
<comment type="similarity">
    <text evidence="1 8 9">Belongs to the class-I aminoacyl-tRNA synthetase family.</text>
</comment>
<dbReference type="PANTHER" id="PTHR11956:SF5">
    <property type="entry name" value="ARGININE--TRNA LIGASE, CYTOPLASMIC"/>
    <property type="match status" value="1"/>
</dbReference>